<evidence type="ECO:0000259" key="3">
    <source>
        <dbReference type="PROSITE" id="PS50158"/>
    </source>
</evidence>
<keyword evidence="1" id="KW-0863">Zinc-finger</keyword>
<evidence type="ECO:0000256" key="2">
    <source>
        <dbReference type="SAM" id="MobiDB-lite"/>
    </source>
</evidence>
<proteinExistence type="predicted"/>
<dbReference type="InterPro" id="IPR036875">
    <property type="entry name" value="Znf_CCHC_sf"/>
</dbReference>
<feature type="region of interest" description="Disordered" evidence="2">
    <location>
        <begin position="1"/>
        <end position="105"/>
    </location>
</feature>
<dbReference type="Proteomes" id="UP001341840">
    <property type="component" value="Unassembled WGS sequence"/>
</dbReference>
<gene>
    <name evidence="4" type="ORF">PIB30_065642</name>
</gene>
<protein>
    <recommendedName>
        <fullName evidence="3">CCHC-type domain-containing protein</fullName>
    </recommendedName>
</protein>
<accession>A0ABU6QLV3</accession>
<reference evidence="4 5" key="1">
    <citation type="journal article" date="2023" name="Plants (Basel)">
        <title>Bridging the Gap: Combining Genomics and Transcriptomics Approaches to Understand Stylosanthes scabra, an Orphan Legume from the Brazilian Caatinga.</title>
        <authorList>
            <person name="Ferreira-Neto J.R.C."/>
            <person name="da Silva M.D."/>
            <person name="Binneck E."/>
            <person name="de Melo N.F."/>
            <person name="da Silva R.H."/>
            <person name="de Melo A.L.T.M."/>
            <person name="Pandolfi V."/>
            <person name="Bustamante F.O."/>
            <person name="Brasileiro-Vidal A.C."/>
            <person name="Benko-Iseppon A.M."/>
        </authorList>
    </citation>
    <scope>NUCLEOTIDE SEQUENCE [LARGE SCALE GENOMIC DNA]</scope>
    <source>
        <tissue evidence="4">Leaves</tissue>
    </source>
</reference>
<keyword evidence="1" id="KW-0479">Metal-binding</keyword>
<evidence type="ECO:0000313" key="4">
    <source>
        <dbReference type="EMBL" id="MED6112870.1"/>
    </source>
</evidence>
<keyword evidence="5" id="KW-1185">Reference proteome</keyword>
<evidence type="ECO:0000313" key="5">
    <source>
        <dbReference type="Proteomes" id="UP001341840"/>
    </source>
</evidence>
<dbReference type="PROSITE" id="PS50158">
    <property type="entry name" value="ZF_CCHC"/>
    <property type="match status" value="1"/>
</dbReference>
<evidence type="ECO:0000256" key="1">
    <source>
        <dbReference type="PROSITE-ProRule" id="PRU00047"/>
    </source>
</evidence>
<feature type="domain" description="CCHC-type" evidence="3">
    <location>
        <begin position="46"/>
        <end position="62"/>
    </location>
</feature>
<comment type="caution">
    <text evidence="4">The sequence shown here is derived from an EMBL/GenBank/DDBJ whole genome shotgun (WGS) entry which is preliminary data.</text>
</comment>
<name>A0ABU6QLV3_9FABA</name>
<dbReference type="SUPFAM" id="SSF57756">
    <property type="entry name" value="Retrovirus zinc finger-like domains"/>
    <property type="match status" value="1"/>
</dbReference>
<dbReference type="InterPro" id="IPR001878">
    <property type="entry name" value="Znf_CCHC"/>
</dbReference>
<sequence>MSEYDDVLPPPYRRPSHKPVKKRRKGHGEEEDRSQNHLSRRGQIQRCSNCGAAGHKKIGCPRPPSDAQTSTQARSQSTLTGRKKLPIRSMAKSATQPADQAVMVF</sequence>
<organism evidence="4 5">
    <name type="scientific">Stylosanthes scabra</name>
    <dbReference type="NCBI Taxonomy" id="79078"/>
    <lineage>
        <taxon>Eukaryota</taxon>
        <taxon>Viridiplantae</taxon>
        <taxon>Streptophyta</taxon>
        <taxon>Embryophyta</taxon>
        <taxon>Tracheophyta</taxon>
        <taxon>Spermatophyta</taxon>
        <taxon>Magnoliopsida</taxon>
        <taxon>eudicotyledons</taxon>
        <taxon>Gunneridae</taxon>
        <taxon>Pentapetalae</taxon>
        <taxon>rosids</taxon>
        <taxon>fabids</taxon>
        <taxon>Fabales</taxon>
        <taxon>Fabaceae</taxon>
        <taxon>Papilionoideae</taxon>
        <taxon>50 kb inversion clade</taxon>
        <taxon>dalbergioids sensu lato</taxon>
        <taxon>Dalbergieae</taxon>
        <taxon>Pterocarpus clade</taxon>
        <taxon>Stylosanthes</taxon>
    </lineage>
</organism>
<dbReference type="EMBL" id="JASCZI010000657">
    <property type="protein sequence ID" value="MED6112870.1"/>
    <property type="molecule type" value="Genomic_DNA"/>
</dbReference>
<keyword evidence="1" id="KW-0862">Zinc</keyword>
<feature type="compositionally biased region" description="Basic residues" evidence="2">
    <location>
        <begin position="14"/>
        <end position="26"/>
    </location>
</feature>
<feature type="compositionally biased region" description="Polar residues" evidence="2">
    <location>
        <begin position="66"/>
        <end position="80"/>
    </location>
</feature>